<dbReference type="PANTHER" id="PTHR48081">
    <property type="entry name" value="AB HYDROLASE SUPERFAMILY PROTEIN C4A8.06C"/>
    <property type="match status" value="1"/>
</dbReference>
<dbReference type="SUPFAM" id="SSF48230">
    <property type="entry name" value="Chondroitin AC/alginate lyase"/>
    <property type="match status" value="1"/>
</dbReference>
<evidence type="ECO:0000259" key="7">
    <source>
        <dbReference type="Pfam" id="PF07940"/>
    </source>
</evidence>
<evidence type="ECO:0000313" key="9">
    <source>
        <dbReference type="Proteomes" id="UP000825051"/>
    </source>
</evidence>
<dbReference type="KEGG" id="ole:K0B96_16975"/>
<feature type="signal peptide" evidence="5">
    <location>
        <begin position="1"/>
        <end position="21"/>
    </location>
</feature>
<evidence type="ECO:0000256" key="3">
    <source>
        <dbReference type="ARBA" id="ARBA00022801"/>
    </source>
</evidence>
<dbReference type="AlphaFoldDB" id="A0A8F9TTI5"/>
<dbReference type="GO" id="GO:0030313">
    <property type="term" value="C:cell envelope"/>
    <property type="evidence" value="ECO:0007669"/>
    <property type="project" value="UniProtKB-SubCell"/>
</dbReference>
<feature type="chain" id="PRO_5034161168" evidence="5">
    <location>
        <begin position="22"/>
        <end position="1045"/>
    </location>
</feature>
<dbReference type="GO" id="GO:0016829">
    <property type="term" value="F:lyase activity"/>
    <property type="evidence" value="ECO:0007669"/>
    <property type="project" value="InterPro"/>
</dbReference>
<dbReference type="Pfam" id="PF07940">
    <property type="entry name" value="Hepar_II_III_C"/>
    <property type="match status" value="1"/>
</dbReference>
<dbReference type="InterPro" id="IPR029058">
    <property type="entry name" value="AB_hydrolase_fold"/>
</dbReference>
<feature type="compositionally biased region" description="Low complexity" evidence="4">
    <location>
        <begin position="740"/>
        <end position="771"/>
    </location>
</feature>
<dbReference type="InterPro" id="IPR008929">
    <property type="entry name" value="Chondroitin_lyas"/>
</dbReference>
<dbReference type="InterPro" id="IPR050300">
    <property type="entry name" value="GDXG_lipolytic_enzyme"/>
</dbReference>
<name>A0A8F9TTI5_9BACT</name>
<dbReference type="InterPro" id="IPR012480">
    <property type="entry name" value="Hepar_II_III_C"/>
</dbReference>
<keyword evidence="3 8" id="KW-0378">Hydrolase</keyword>
<feature type="region of interest" description="Disordered" evidence="4">
    <location>
        <begin position="721"/>
        <end position="771"/>
    </location>
</feature>
<protein>
    <submittedName>
        <fullName evidence="8">Alpha/beta hydrolase fold domain-containing protein</fullName>
    </submittedName>
</protein>
<sequence>MNLRRSLVLITSCALAWSASARPKVAADYYTRYTGFAIPAEPRLPARETHPSLWFRTADLPALKARLNADDFMRTRWAAVLHRADLTVSPPPAPVAGDETKRIHEYYGAMSMAARAHALVALLVDDPAAQAAHRQRAIELLSRAYDGPIFDLDSSVQGSPVDEIYRAAWLQNYAHAYDCVQPSLTPEQDKVIRARLAREAQCVYDNLYVWSPKSPHNHLSKPAWGLGSMALTLSAEPQALAWLGRAIEATNRNTRYFFSGDGIYREGSHYLIFSLTNFLPFLYHYRNVSGVDGFTAFQPVFEAMVEARNSRGWLPNIADSYLRPTPTHLAAVAYRDASTALSSTAKLGAVLQWSYESADLAPFEKERADSGFNYTGASWDYPLEIDELLTHDPTIVPTPPDADPNVFLTGGQTYFRDAWVSHGANQRYLLFHGVANGDNHEHDDHLSFILEAADQMMCSDSGYSRGTYTGGERMQWYVTAAAHNTLTLDNQPATDAAPSQTPPSLFRVNRPGLVGEEKQAFFGKNGDWKRAIFWVAGDYYIVSDRVNATHTGRIASYLHGGRGQLTIDGARRSWSYQDDRYGRTAVLHSWIAAPQATIAEKSGELTYIKGDYAAFPYLETSRTAQHTAWLTLLQPRPAGGKPFEVRDESRGDVSALTITTPDHACLVAAQPVGGKPITVGDVETDGAFALVRRDLSGRVLAFSVLEATTLKVGGREIWHSARPTNAGGVANSGASEARGASVSPPATAAASHQKSANAAPAKAPGATKAGAKKSAATEKTLTALPGAEAFVYRALEPDALRLFVFKPKGWSPTDRRPALVFFFGGGWTHGGPDHAAGWARYAASVGFVGIAPDYRTKNRFGTSPLASVADGRAALRWVEDHAEELGLDPTKIVVGGSSAGGHVALWTAITHTPPGSDPAEAPTIKPRALILMSAVSDTAPDGLGYTPKRFGEDAVALSPVDQLDAQMPPMIVFHGNADHTVPYAQAEALHAKLVGAGNTCQLVTVPGGDHNFSSQLPEWKDKARTLIRGFLQEQKLLPEGPSHQR</sequence>
<organism evidence="8 9">
    <name type="scientific">Horticoccus luteus</name>
    <dbReference type="NCBI Taxonomy" id="2862869"/>
    <lineage>
        <taxon>Bacteria</taxon>
        <taxon>Pseudomonadati</taxon>
        <taxon>Verrucomicrobiota</taxon>
        <taxon>Opitutia</taxon>
        <taxon>Opitutales</taxon>
        <taxon>Opitutaceae</taxon>
        <taxon>Horticoccus</taxon>
    </lineage>
</organism>
<comment type="subcellular location">
    <subcellularLocation>
        <location evidence="1">Cell envelope</location>
    </subcellularLocation>
</comment>
<reference evidence="8" key="1">
    <citation type="submission" date="2021-08" db="EMBL/GenBank/DDBJ databases">
        <title>Genome of a novel bacterium of the phylum Verrucomicrobia, Oleiharenicola sp. KSB-15.</title>
        <authorList>
            <person name="Chung J.-H."/>
            <person name="Ahn J.-H."/>
            <person name="Yoon Y."/>
            <person name="Kim D.-Y."/>
            <person name="An S.-H."/>
            <person name="Park I."/>
            <person name="Yeon J."/>
        </authorList>
    </citation>
    <scope>NUCLEOTIDE SEQUENCE</scope>
    <source>
        <strain evidence="8">KSB-15</strain>
    </source>
</reference>
<dbReference type="EMBL" id="CP080507">
    <property type="protein sequence ID" value="QYM78974.1"/>
    <property type="molecule type" value="Genomic_DNA"/>
</dbReference>
<accession>A0A8F9TTI5</accession>
<evidence type="ECO:0000256" key="5">
    <source>
        <dbReference type="SAM" id="SignalP"/>
    </source>
</evidence>
<evidence type="ECO:0000256" key="2">
    <source>
        <dbReference type="ARBA" id="ARBA00010515"/>
    </source>
</evidence>
<evidence type="ECO:0000313" key="8">
    <source>
        <dbReference type="EMBL" id="QYM78974.1"/>
    </source>
</evidence>
<gene>
    <name evidence="8" type="ORF">K0B96_16975</name>
</gene>
<evidence type="ECO:0000256" key="1">
    <source>
        <dbReference type="ARBA" id="ARBA00004196"/>
    </source>
</evidence>
<dbReference type="Pfam" id="PF07859">
    <property type="entry name" value="Abhydrolase_3"/>
    <property type="match status" value="1"/>
</dbReference>
<dbReference type="PANTHER" id="PTHR48081:SF30">
    <property type="entry name" value="ACETYL-HYDROLASE LIPR-RELATED"/>
    <property type="match status" value="1"/>
</dbReference>
<keyword evidence="5" id="KW-0732">Signal</keyword>
<evidence type="ECO:0000256" key="4">
    <source>
        <dbReference type="SAM" id="MobiDB-lite"/>
    </source>
</evidence>
<evidence type="ECO:0000259" key="6">
    <source>
        <dbReference type="Pfam" id="PF07859"/>
    </source>
</evidence>
<proteinExistence type="inferred from homology"/>
<dbReference type="Gene3D" id="3.40.50.1820">
    <property type="entry name" value="alpha/beta hydrolase"/>
    <property type="match status" value="1"/>
</dbReference>
<comment type="similarity">
    <text evidence="2">Belongs to the 'GDXG' lipolytic enzyme family.</text>
</comment>
<keyword evidence="9" id="KW-1185">Reference proteome</keyword>
<dbReference type="Gene3D" id="2.70.98.70">
    <property type="match status" value="1"/>
</dbReference>
<dbReference type="GO" id="GO:0004806">
    <property type="term" value="F:triacylglycerol lipase activity"/>
    <property type="evidence" value="ECO:0007669"/>
    <property type="project" value="TreeGrafter"/>
</dbReference>
<feature type="domain" description="Alpha/beta hydrolase fold-3" evidence="6">
    <location>
        <begin position="819"/>
        <end position="1012"/>
    </location>
</feature>
<dbReference type="Gene3D" id="1.50.10.100">
    <property type="entry name" value="Chondroitin AC/alginate lyase"/>
    <property type="match status" value="1"/>
</dbReference>
<dbReference type="SUPFAM" id="SSF53474">
    <property type="entry name" value="alpha/beta-Hydrolases"/>
    <property type="match status" value="1"/>
</dbReference>
<dbReference type="RefSeq" id="WP_220162223.1">
    <property type="nucleotide sequence ID" value="NZ_CP080507.1"/>
</dbReference>
<feature type="domain" description="Heparinase II/III-like C-terminal" evidence="7">
    <location>
        <begin position="427"/>
        <end position="561"/>
    </location>
</feature>
<dbReference type="InterPro" id="IPR013094">
    <property type="entry name" value="AB_hydrolase_3"/>
</dbReference>
<dbReference type="Proteomes" id="UP000825051">
    <property type="component" value="Chromosome"/>
</dbReference>